<keyword evidence="3" id="KW-1185">Reference proteome</keyword>
<accession>A0A395GKJ7</accession>
<sequence>MFGTFFPVAVSERCRLARLTSENVRHTSNRHHAIYRPAKSTTLHVWIGSSFSHWHCRLGLQRMTWGRRIGARRDVMPACHPTCPPGIPKVARAMFNFSRSGLFRLSHRLHNGICQASKDGYVIRTAPSAVMASSPANGCPCSCKMPCMCLRHAAAWPGPIPSQINGPHRDTTRCTSPHTPQ</sequence>
<dbReference type="GeneID" id="37219466"/>
<evidence type="ECO:0000256" key="1">
    <source>
        <dbReference type="SAM" id="MobiDB-lite"/>
    </source>
</evidence>
<organism evidence="2 3">
    <name type="scientific">Aspergillus ibericus CBS 121593</name>
    <dbReference type="NCBI Taxonomy" id="1448316"/>
    <lineage>
        <taxon>Eukaryota</taxon>
        <taxon>Fungi</taxon>
        <taxon>Dikarya</taxon>
        <taxon>Ascomycota</taxon>
        <taxon>Pezizomycotina</taxon>
        <taxon>Eurotiomycetes</taxon>
        <taxon>Eurotiomycetidae</taxon>
        <taxon>Eurotiales</taxon>
        <taxon>Aspergillaceae</taxon>
        <taxon>Aspergillus</taxon>
        <taxon>Aspergillus subgen. Circumdati</taxon>
    </lineage>
</organism>
<reference evidence="2 3" key="1">
    <citation type="submission" date="2018-02" db="EMBL/GenBank/DDBJ databases">
        <title>The genomes of Aspergillus section Nigri reveals drivers in fungal speciation.</title>
        <authorList>
            <consortium name="DOE Joint Genome Institute"/>
            <person name="Vesth T.C."/>
            <person name="Nybo J."/>
            <person name="Theobald S."/>
            <person name="Brandl J."/>
            <person name="Frisvad J.C."/>
            <person name="Nielsen K.F."/>
            <person name="Lyhne E.K."/>
            <person name="Kogle M.E."/>
            <person name="Kuo A."/>
            <person name="Riley R."/>
            <person name="Clum A."/>
            <person name="Nolan M."/>
            <person name="Lipzen A."/>
            <person name="Salamov A."/>
            <person name="Henrissat B."/>
            <person name="Wiebenga A."/>
            <person name="De vries R.P."/>
            <person name="Grigoriev I.V."/>
            <person name="Mortensen U.H."/>
            <person name="Andersen M.R."/>
            <person name="Baker S.E."/>
        </authorList>
    </citation>
    <scope>NUCLEOTIDE SEQUENCE [LARGE SCALE GENOMIC DNA]</scope>
    <source>
        <strain evidence="2 3">CBS 121593</strain>
    </source>
</reference>
<evidence type="ECO:0000313" key="2">
    <source>
        <dbReference type="EMBL" id="RAK95832.1"/>
    </source>
</evidence>
<name>A0A395GKJ7_9EURO</name>
<dbReference type="AlphaFoldDB" id="A0A395GKJ7"/>
<evidence type="ECO:0000313" key="3">
    <source>
        <dbReference type="Proteomes" id="UP000249402"/>
    </source>
</evidence>
<dbReference type="Proteomes" id="UP000249402">
    <property type="component" value="Unassembled WGS sequence"/>
</dbReference>
<dbReference type="EMBL" id="KZ824484">
    <property type="protein sequence ID" value="RAK95832.1"/>
    <property type="molecule type" value="Genomic_DNA"/>
</dbReference>
<feature type="region of interest" description="Disordered" evidence="1">
    <location>
        <begin position="160"/>
        <end position="181"/>
    </location>
</feature>
<proteinExistence type="predicted"/>
<dbReference type="VEuPathDB" id="FungiDB:BO80DRAFT_247274"/>
<gene>
    <name evidence="2" type="ORF">BO80DRAFT_247274</name>
</gene>
<dbReference type="RefSeq" id="XP_025570160.1">
    <property type="nucleotide sequence ID" value="XM_025714601.1"/>
</dbReference>
<protein>
    <submittedName>
        <fullName evidence="2">Uncharacterized protein</fullName>
    </submittedName>
</protein>